<feature type="region of interest" description="Disordered" evidence="1">
    <location>
        <begin position="1"/>
        <end position="55"/>
    </location>
</feature>
<proteinExistence type="predicted"/>
<organism evidence="2 3">
    <name type="scientific">Branchiostoma lanceolatum</name>
    <name type="common">Common lancelet</name>
    <name type="synonym">Amphioxus lanceolatum</name>
    <dbReference type="NCBI Taxonomy" id="7740"/>
    <lineage>
        <taxon>Eukaryota</taxon>
        <taxon>Metazoa</taxon>
        <taxon>Chordata</taxon>
        <taxon>Cephalochordata</taxon>
        <taxon>Leptocardii</taxon>
        <taxon>Amphioxiformes</taxon>
        <taxon>Branchiostomatidae</taxon>
        <taxon>Branchiostoma</taxon>
    </lineage>
</organism>
<reference evidence="2" key="1">
    <citation type="submission" date="2022-01" db="EMBL/GenBank/DDBJ databases">
        <authorList>
            <person name="Braso-Vives M."/>
        </authorList>
    </citation>
    <scope>NUCLEOTIDE SEQUENCE</scope>
</reference>
<dbReference type="Proteomes" id="UP000838412">
    <property type="component" value="Chromosome 2"/>
</dbReference>
<evidence type="ECO:0000313" key="3">
    <source>
        <dbReference type="Proteomes" id="UP000838412"/>
    </source>
</evidence>
<evidence type="ECO:0000256" key="1">
    <source>
        <dbReference type="SAM" id="MobiDB-lite"/>
    </source>
</evidence>
<gene>
    <name evidence="2" type="primary">Hypp1047</name>
    <name evidence="2" type="ORF">BLAG_LOCUS12893</name>
</gene>
<feature type="region of interest" description="Disordered" evidence="1">
    <location>
        <begin position="158"/>
        <end position="200"/>
    </location>
</feature>
<accession>A0A8K0EH47</accession>
<dbReference type="OrthoDB" id="10354123at2759"/>
<name>A0A8K0EH47_BRALA</name>
<feature type="compositionally biased region" description="Polar residues" evidence="1">
    <location>
        <begin position="8"/>
        <end position="26"/>
    </location>
</feature>
<feature type="compositionally biased region" description="Acidic residues" evidence="1">
    <location>
        <begin position="162"/>
        <end position="172"/>
    </location>
</feature>
<protein>
    <submittedName>
        <fullName evidence="2">Hypp1047 protein</fullName>
    </submittedName>
</protein>
<dbReference type="AlphaFoldDB" id="A0A8K0EH47"/>
<dbReference type="EMBL" id="OV696687">
    <property type="protein sequence ID" value="CAH1252968.1"/>
    <property type="molecule type" value="Genomic_DNA"/>
</dbReference>
<feature type="compositionally biased region" description="Polar residues" evidence="1">
    <location>
        <begin position="34"/>
        <end position="47"/>
    </location>
</feature>
<keyword evidence="3" id="KW-1185">Reference proteome</keyword>
<sequence length="341" mass="38073">MGIETGVESDNYTSPSRKTPSASQGSILKREPSSKTVRTRGSSTPKKSVSFDPTPEVFFVPSRCESRTDNAGARVSPQSPTDVSTYLLHYQGSNYERTKSLKWDSSGHNVTQPPGASVPTGIHAELYSVAASLSNLVPRRRLRDLLVNTEDLQVKMKKFQEDTDAPTTEEEGKDATGPGGTRKTEPAKTLPSAKPTLREVNEISLPHEYGIGTGIGTRTRTRNGIIIITIIITITEIKTKTDTETRIKKESGKRQGRDCTVQLVAGILDRKRRNQRRIDHPLVRLLQHRLHGHQITEDRRVAVLMSPLHRRNLLNLNLWKRQDPHPTTARASSLELPWRNS</sequence>
<evidence type="ECO:0000313" key="2">
    <source>
        <dbReference type="EMBL" id="CAH1252968.1"/>
    </source>
</evidence>